<comment type="pathway">
    <text evidence="3">Porphyrin-containing compound metabolism; protoporphyrin-IX biosynthesis; 5-aminolevulinate from L-glutamyl-tRNA(Glu): step 2/2.</text>
</comment>
<dbReference type="EC" id="5.4.3.8" evidence="8"/>
<gene>
    <name evidence="8 10" type="primary">hemL</name>
    <name evidence="10" type="ORF">H9786_02220</name>
</gene>
<sequence length="437" mass="44584">MTHSASSDLFTRAQQVTPSGVNSPVRAFGSVGGTPPFITSASGAMLHDADGREFVDLVGSWGPMILGHANEQVVEAVQEAAGRGLSFGAPQPGEVSLVEEVVRRVRPLEQVRLVNSGTEATMSALRVARAATGRDVIVKFAGSYHGHVDALLAEAGSGVATFAMPGSAGVTEATARDTVVVPYGDREAVSALFAERGSEIAAVITEAAPANMGVVPPQEVDGIGFNRFLAETAHAAGALMISDEVLTGFRASAEGYYGIDGEGWAPDLMTFGKVIGGGLPVGAFGGRAELMGLLAPAGPVYQAGTLSGNPLATAAGLATFAGLDEAAYETIAAASTRLQQLVGDALSAAGVPHVIQTAGTLFSVFFRDAPVGSYTDAKAQDTEAFTRFFNSLLEAGIYLPPSAFEAWFVSTAHTDAVLDRIAEALPAAAKAAAGAAS</sequence>
<dbReference type="EMBL" id="DWZH01000017">
    <property type="protein sequence ID" value="HJB09337.1"/>
    <property type="molecule type" value="Genomic_DNA"/>
</dbReference>
<reference evidence="10" key="2">
    <citation type="submission" date="2021-04" db="EMBL/GenBank/DDBJ databases">
        <authorList>
            <person name="Gilroy R."/>
        </authorList>
    </citation>
    <scope>NUCLEOTIDE SEQUENCE</scope>
    <source>
        <strain evidence="10">ChiHjej13B12-24818</strain>
    </source>
</reference>
<evidence type="ECO:0000256" key="5">
    <source>
        <dbReference type="ARBA" id="ARBA00022898"/>
    </source>
</evidence>
<dbReference type="GO" id="GO:0030170">
    <property type="term" value="F:pyridoxal phosphate binding"/>
    <property type="evidence" value="ECO:0007669"/>
    <property type="project" value="InterPro"/>
</dbReference>
<dbReference type="GO" id="GO:0008483">
    <property type="term" value="F:transaminase activity"/>
    <property type="evidence" value="ECO:0007669"/>
    <property type="project" value="InterPro"/>
</dbReference>
<protein>
    <recommendedName>
        <fullName evidence="8">Glutamate-1-semialdehyde 2,1-aminomutase</fullName>
        <shortName evidence="8">GSA</shortName>
        <ecNumber evidence="8">5.4.3.8</ecNumber>
    </recommendedName>
    <alternativeName>
        <fullName evidence="8">Glutamate-1-semialdehyde aminotransferase</fullName>
        <shortName evidence="8">GSA-AT</shortName>
    </alternativeName>
</protein>
<proteinExistence type="inferred from homology"/>
<evidence type="ECO:0000256" key="7">
    <source>
        <dbReference type="ARBA" id="ARBA00023244"/>
    </source>
</evidence>
<comment type="cofactor">
    <cofactor evidence="2 8">
        <name>pyridoxal 5'-phosphate</name>
        <dbReference type="ChEBI" id="CHEBI:597326"/>
    </cofactor>
</comment>
<name>A0A9D2RNV0_9MICO</name>
<dbReference type="NCBIfam" id="TIGR00713">
    <property type="entry name" value="hemL"/>
    <property type="match status" value="1"/>
</dbReference>
<keyword evidence="6 8" id="KW-0413">Isomerase</keyword>
<dbReference type="CDD" id="cd00610">
    <property type="entry name" value="OAT_like"/>
    <property type="match status" value="1"/>
</dbReference>
<dbReference type="HAMAP" id="MF_00375">
    <property type="entry name" value="HemL_aminotrans_3"/>
    <property type="match status" value="1"/>
</dbReference>
<dbReference type="FunFam" id="3.40.640.10:FF:000021">
    <property type="entry name" value="Glutamate-1-semialdehyde 2,1-aminomutase"/>
    <property type="match status" value="1"/>
</dbReference>
<comment type="caution">
    <text evidence="10">The sequence shown here is derived from an EMBL/GenBank/DDBJ whole genome shotgun (WGS) entry which is preliminary data.</text>
</comment>
<comment type="catalytic activity">
    <reaction evidence="1 8">
        <text>(S)-4-amino-5-oxopentanoate = 5-aminolevulinate</text>
        <dbReference type="Rhea" id="RHEA:14265"/>
        <dbReference type="ChEBI" id="CHEBI:57501"/>
        <dbReference type="ChEBI" id="CHEBI:356416"/>
        <dbReference type="EC" id="5.4.3.8"/>
    </reaction>
</comment>
<dbReference type="SUPFAM" id="SSF53383">
    <property type="entry name" value="PLP-dependent transferases"/>
    <property type="match status" value="1"/>
</dbReference>
<dbReference type="PANTHER" id="PTHR43713">
    <property type="entry name" value="GLUTAMATE-1-SEMIALDEHYDE 2,1-AMINOMUTASE"/>
    <property type="match status" value="1"/>
</dbReference>
<evidence type="ECO:0000256" key="1">
    <source>
        <dbReference type="ARBA" id="ARBA00001579"/>
    </source>
</evidence>
<keyword evidence="5 8" id="KW-0663">Pyridoxal phosphate</keyword>
<comment type="subcellular location">
    <subcellularLocation>
        <location evidence="8">Cytoplasm</location>
    </subcellularLocation>
</comment>
<dbReference type="InterPro" id="IPR005814">
    <property type="entry name" value="Aminotrans_3"/>
</dbReference>
<evidence type="ECO:0000256" key="9">
    <source>
        <dbReference type="SAM" id="MobiDB-lite"/>
    </source>
</evidence>
<evidence type="ECO:0000256" key="3">
    <source>
        <dbReference type="ARBA" id="ARBA00004819"/>
    </source>
</evidence>
<evidence type="ECO:0000313" key="11">
    <source>
        <dbReference type="Proteomes" id="UP000823823"/>
    </source>
</evidence>
<evidence type="ECO:0000256" key="4">
    <source>
        <dbReference type="ARBA" id="ARBA00008981"/>
    </source>
</evidence>
<dbReference type="InterPro" id="IPR004639">
    <property type="entry name" value="4pyrrol_synth_GluAld_NH2Trfase"/>
</dbReference>
<dbReference type="GO" id="GO:0042286">
    <property type="term" value="F:glutamate-1-semialdehyde 2,1-aminomutase activity"/>
    <property type="evidence" value="ECO:0007669"/>
    <property type="project" value="UniProtKB-UniRule"/>
</dbReference>
<evidence type="ECO:0000256" key="6">
    <source>
        <dbReference type="ARBA" id="ARBA00023235"/>
    </source>
</evidence>
<reference evidence="10" key="1">
    <citation type="journal article" date="2021" name="PeerJ">
        <title>Extensive microbial diversity within the chicken gut microbiome revealed by metagenomics and culture.</title>
        <authorList>
            <person name="Gilroy R."/>
            <person name="Ravi A."/>
            <person name="Getino M."/>
            <person name="Pursley I."/>
            <person name="Horton D.L."/>
            <person name="Alikhan N.F."/>
            <person name="Baker D."/>
            <person name="Gharbi K."/>
            <person name="Hall N."/>
            <person name="Watson M."/>
            <person name="Adriaenssens E.M."/>
            <person name="Foster-Nyarko E."/>
            <person name="Jarju S."/>
            <person name="Secka A."/>
            <person name="Antonio M."/>
            <person name="Oren A."/>
            <person name="Chaudhuri R.R."/>
            <person name="La Ragione R."/>
            <person name="Hildebrand F."/>
            <person name="Pallen M.J."/>
        </authorList>
    </citation>
    <scope>NUCLEOTIDE SEQUENCE</scope>
    <source>
        <strain evidence="10">ChiHjej13B12-24818</strain>
    </source>
</reference>
<evidence type="ECO:0000256" key="2">
    <source>
        <dbReference type="ARBA" id="ARBA00001933"/>
    </source>
</evidence>
<dbReference type="Proteomes" id="UP000823823">
    <property type="component" value="Unassembled WGS sequence"/>
</dbReference>
<evidence type="ECO:0000313" key="10">
    <source>
        <dbReference type="EMBL" id="HJB09337.1"/>
    </source>
</evidence>
<evidence type="ECO:0000256" key="8">
    <source>
        <dbReference type="HAMAP-Rule" id="MF_00375"/>
    </source>
</evidence>
<comment type="similarity">
    <text evidence="4 8">Belongs to the class-III pyridoxal-phosphate-dependent aminotransferase family. HemL subfamily.</text>
</comment>
<dbReference type="NCBIfam" id="NF000818">
    <property type="entry name" value="PRK00062.1"/>
    <property type="match status" value="1"/>
</dbReference>
<feature type="compositionally biased region" description="Polar residues" evidence="9">
    <location>
        <begin position="1"/>
        <end position="22"/>
    </location>
</feature>
<dbReference type="GO" id="GO:0006782">
    <property type="term" value="P:protoporphyrinogen IX biosynthetic process"/>
    <property type="evidence" value="ECO:0007669"/>
    <property type="project" value="UniProtKB-UniRule"/>
</dbReference>
<dbReference type="GO" id="GO:0005737">
    <property type="term" value="C:cytoplasm"/>
    <property type="evidence" value="ECO:0007669"/>
    <property type="project" value="UniProtKB-SubCell"/>
</dbReference>
<keyword evidence="7 8" id="KW-0627">Porphyrin biosynthesis</keyword>
<dbReference type="InterPro" id="IPR049704">
    <property type="entry name" value="Aminotrans_3_PPA_site"/>
</dbReference>
<feature type="modified residue" description="N6-(pyridoxal phosphate)lysine" evidence="8">
    <location>
        <position position="273"/>
    </location>
</feature>
<feature type="region of interest" description="Disordered" evidence="9">
    <location>
        <begin position="1"/>
        <end position="23"/>
    </location>
</feature>
<dbReference type="AlphaFoldDB" id="A0A9D2RNV0"/>
<organism evidence="10 11">
    <name type="scientific">Candidatus Brachybacterium merdavium</name>
    <dbReference type="NCBI Taxonomy" id="2838513"/>
    <lineage>
        <taxon>Bacteria</taxon>
        <taxon>Bacillati</taxon>
        <taxon>Actinomycetota</taxon>
        <taxon>Actinomycetes</taxon>
        <taxon>Micrococcales</taxon>
        <taxon>Dermabacteraceae</taxon>
        <taxon>Brachybacterium</taxon>
    </lineage>
</organism>
<dbReference type="Pfam" id="PF00202">
    <property type="entry name" value="Aminotran_3"/>
    <property type="match status" value="1"/>
</dbReference>
<dbReference type="InterPro" id="IPR015422">
    <property type="entry name" value="PyrdxlP-dep_Trfase_small"/>
</dbReference>
<dbReference type="InterPro" id="IPR015424">
    <property type="entry name" value="PyrdxlP-dep_Trfase"/>
</dbReference>
<dbReference type="Gene3D" id="3.40.640.10">
    <property type="entry name" value="Type I PLP-dependent aspartate aminotransferase-like (Major domain)"/>
    <property type="match status" value="1"/>
</dbReference>
<dbReference type="InterPro" id="IPR015421">
    <property type="entry name" value="PyrdxlP-dep_Trfase_major"/>
</dbReference>
<comment type="subunit">
    <text evidence="8">Homodimer.</text>
</comment>
<dbReference type="PANTHER" id="PTHR43713:SF3">
    <property type="entry name" value="GLUTAMATE-1-SEMIALDEHYDE 2,1-AMINOMUTASE 1, CHLOROPLASTIC-RELATED"/>
    <property type="match status" value="1"/>
</dbReference>
<dbReference type="PROSITE" id="PS00600">
    <property type="entry name" value="AA_TRANSFER_CLASS_3"/>
    <property type="match status" value="1"/>
</dbReference>
<dbReference type="Gene3D" id="3.90.1150.10">
    <property type="entry name" value="Aspartate Aminotransferase, domain 1"/>
    <property type="match status" value="1"/>
</dbReference>
<accession>A0A9D2RNV0</accession>
<keyword evidence="8" id="KW-0963">Cytoplasm</keyword>